<dbReference type="NCBIfam" id="TIGR01630">
    <property type="entry name" value="psiM2_ORF9"/>
    <property type="match status" value="1"/>
</dbReference>
<evidence type="ECO:0000256" key="2">
    <source>
        <dbReference type="SAM" id="Coils"/>
    </source>
</evidence>
<dbReference type="RefSeq" id="WP_039164516.1">
    <property type="nucleotide sequence ID" value="NZ_JPJQ01000054.1"/>
</dbReference>
<evidence type="ECO:0000313" key="6">
    <source>
        <dbReference type="Proteomes" id="UP000030554"/>
    </source>
</evidence>
<evidence type="ECO:0000259" key="4">
    <source>
        <dbReference type="SMART" id="SM00306"/>
    </source>
</evidence>
<accession>A0A0A3ADT8</accession>
<dbReference type="PROSITE" id="PS50817">
    <property type="entry name" value="INTEIN_N_TER"/>
    <property type="match status" value="1"/>
</dbReference>
<dbReference type="InterPro" id="IPR036844">
    <property type="entry name" value="Hint_dom_sf"/>
</dbReference>
<keyword evidence="2" id="KW-0175">Coiled coil</keyword>
<dbReference type="SMART" id="SM00306">
    <property type="entry name" value="HintN"/>
    <property type="match status" value="1"/>
</dbReference>
<sequence>MSDSILCPKCKHFKNRQLFTDGVCNECASTLDDVLSTKPVDYAAQTQQEAQQEAELEYRLQAELDRAKQEREEAFNAEHEARMELARREAARRNLLPFVMYFNEDYMPGWVHADICRRLEQFSKDVADKKSPRLMLFLPPRSGKSEIASKTFPAWHLGHHPNHDIIGCSYSSALAIDFSRKVRGLVQDERYHNIFDTRMDESSQSAERWNTSAGGGYVAAGVQGPITGRGAHCFPAGTSVTMSDGSLKNIEDVCIGDTVLSYDFSKHRYTSGKVIARQVKNENRFTQVRTASGKLSRATTTHRFYITSMGWTQARYLKEGHEVIVAPYNYPLCAMPQGCDQNTCGGGEINKTRTLECHVFPTVQRNASKAGLFSKMSDLWKTYRASSKILFTCLHSIETVIGRPLLSSLFDRVQTCEREINVLLTYVRQSSTFSAYAWGEQLQLSTWAGAPCFVQEDKTSCEREGWQQMRGMRCNAQVTRTPQGREQVQRFDGELSDSMSFMPHDTPQVTYDTISSVATIEAEPEPVYDIQVQGTECFFADGILVHNCAIIDDPIKDRDSAESETIRQSIKDWYSSTFYTRLAPGGGVLVIMTRWHEDDLSGWLLKCMQEAEQEAAETGEWPEDADRWEVVRYPAIATHDEPYRKAGEALHPERYDLKALNKIKRTLIPRDWEALYQQNPTSADGDYFKKEYFRMYDSAPVLDILRVYAAWDLAIGKKESNDYTCGIVVGVDRNNDIWVLHRYYGRFDAKELIEKFFECQETWKPTLQGIEHGQIEMTLEPFILKEMTESGRSLNYIKLKTRGNDKMTRARPIQGRMQQMRVHFPSGASWFQELQNEMLAFPSGKHDDQVDAMAWVGQMILMMSPNREKAPPPKKSWRDSLRKQIHSTQGYGLSHMAS</sequence>
<evidence type="ECO:0000259" key="3">
    <source>
        <dbReference type="SMART" id="SM00305"/>
    </source>
</evidence>
<dbReference type="InterPro" id="IPR030934">
    <property type="entry name" value="Intein_C"/>
</dbReference>
<dbReference type="GO" id="GO:0016539">
    <property type="term" value="P:intein-mediated protein splicing"/>
    <property type="evidence" value="ECO:0007669"/>
    <property type="project" value="InterPro"/>
</dbReference>
<name>A0A0A3ADT8_9PAST</name>
<organism evidence="5 6">
    <name type="scientific">Gallibacterium anatis 4895</name>
    <dbReference type="NCBI Taxonomy" id="1396510"/>
    <lineage>
        <taxon>Bacteria</taxon>
        <taxon>Pseudomonadati</taxon>
        <taxon>Pseudomonadota</taxon>
        <taxon>Gammaproteobacteria</taxon>
        <taxon>Pasteurellales</taxon>
        <taxon>Pasteurellaceae</taxon>
        <taxon>Gallibacterium</taxon>
    </lineage>
</organism>
<feature type="coiled-coil region" evidence="2">
    <location>
        <begin position="53"/>
        <end position="84"/>
    </location>
</feature>
<dbReference type="PROSITE" id="PS50818">
    <property type="entry name" value="INTEIN_C_TER"/>
    <property type="match status" value="1"/>
</dbReference>
<dbReference type="InterPro" id="IPR003586">
    <property type="entry name" value="Hint_dom_C"/>
</dbReference>
<dbReference type="InterPro" id="IPR003587">
    <property type="entry name" value="Hint_dom_N"/>
</dbReference>
<comment type="caution">
    <text evidence="5">The sequence shown here is derived from an EMBL/GenBank/DDBJ whole genome shotgun (WGS) entry which is preliminary data.</text>
</comment>
<dbReference type="Pfam" id="PF03237">
    <property type="entry name" value="Terminase_6N"/>
    <property type="match status" value="1"/>
</dbReference>
<dbReference type="NCBIfam" id="TIGR01443">
    <property type="entry name" value="intein_Cterm"/>
    <property type="match status" value="1"/>
</dbReference>
<dbReference type="InterPro" id="IPR006141">
    <property type="entry name" value="Intein_N"/>
</dbReference>
<evidence type="ECO:0000313" key="5">
    <source>
        <dbReference type="EMBL" id="KGQ59734.1"/>
    </source>
</evidence>
<dbReference type="Pfam" id="PF17289">
    <property type="entry name" value="Terminase_6C"/>
    <property type="match status" value="1"/>
</dbReference>
<dbReference type="Proteomes" id="UP000030554">
    <property type="component" value="Unassembled WGS sequence"/>
</dbReference>
<reference evidence="5 6" key="1">
    <citation type="submission" date="2014-07" db="EMBL/GenBank/DDBJ databases">
        <title>Chaperone-usher fimbriae in a diverse selection of Gallibacterium genomes.</title>
        <authorList>
            <person name="Kudirkiene E."/>
            <person name="Bager R.J."/>
            <person name="Johnson T.J."/>
            <person name="Bojesen A.M."/>
        </authorList>
    </citation>
    <scope>NUCLEOTIDE SEQUENCE [LARGE SCALE GENOMIC DNA]</scope>
    <source>
        <strain evidence="5 6">4895</strain>
    </source>
</reference>
<dbReference type="SUPFAM" id="SSF51294">
    <property type="entry name" value="Hedgehog/intein (Hint) domain"/>
    <property type="match status" value="1"/>
</dbReference>
<dbReference type="EMBL" id="JPJQ01000054">
    <property type="protein sequence ID" value="KGQ59734.1"/>
    <property type="molecule type" value="Genomic_DNA"/>
</dbReference>
<dbReference type="Pfam" id="PF14890">
    <property type="entry name" value="Intein_splicing"/>
    <property type="match status" value="1"/>
</dbReference>
<dbReference type="AlphaFoldDB" id="A0A0A3ADT8"/>
<feature type="domain" description="Hint" evidence="4">
    <location>
        <begin position="231"/>
        <end position="327"/>
    </location>
</feature>
<dbReference type="Gene3D" id="3.30.420.240">
    <property type="match status" value="1"/>
</dbReference>
<feature type="domain" description="Hint" evidence="3">
    <location>
        <begin position="506"/>
        <end position="553"/>
    </location>
</feature>
<dbReference type="Gene3D" id="2.170.16.10">
    <property type="entry name" value="Hedgehog/Intein (Hint) domain"/>
    <property type="match status" value="2"/>
</dbReference>
<keyword evidence="1" id="KW-1188">Viral release from host cell</keyword>
<evidence type="ECO:0000256" key="1">
    <source>
        <dbReference type="ARBA" id="ARBA00022612"/>
    </source>
</evidence>
<protein>
    <submittedName>
        <fullName evidence="5">Uncharacterized protein</fullName>
    </submittedName>
</protein>
<dbReference type="InterPro" id="IPR035421">
    <property type="entry name" value="Terminase_6C"/>
</dbReference>
<dbReference type="SMART" id="SM00305">
    <property type="entry name" value="HintC"/>
    <property type="match status" value="1"/>
</dbReference>
<gene>
    <name evidence="5" type="ORF">IO48_10965</name>
</gene>
<proteinExistence type="predicted"/>
<dbReference type="InterPro" id="IPR006517">
    <property type="entry name" value="Phage_terminase_lsu-like_C"/>
</dbReference>
<dbReference type="CDD" id="cd00081">
    <property type="entry name" value="Hint"/>
    <property type="match status" value="1"/>
</dbReference>